<dbReference type="EMBL" id="JXTB01000218">
    <property type="protein sequence ID" value="PON52532.1"/>
    <property type="molecule type" value="Genomic_DNA"/>
</dbReference>
<comment type="caution">
    <text evidence="1">The sequence shown here is derived from an EMBL/GenBank/DDBJ whole genome shotgun (WGS) entry which is preliminary data.</text>
</comment>
<reference evidence="2" key="1">
    <citation type="submission" date="2016-06" db="EMBL/GenBank/DDBJ databases">
        <title>Parallel loss of symbiosis genes in relatives of nitrogen-fixing non-legume Parasponia.</title>
        <authorList>
            <person name="Van Velzen R."/>
            <person name="Holmer R."/>
            <person name="Bu F."/>
            <person name="Rutten L."/>
            <person name="Van Zeijl A."/>
            <person name="Liu W."/>
            <person name="Santuari L."/>
            <person name="Cao Q."/>
            <person name="Sharma T."/>
            <person name="Shen D."/>
            <person name="Roswanjaya Y."/>
            <person name="Wardhani T."/>
            <person name="Kalhor M.S."/>
            <person name="Jansen J."/>
            <person name="Van den Hoogen J."/>
            <person name="Gungor B."/>
            <person name="Hartog M."/>
            <person name="Hontelez J."/>
            <person name="Verver J."/>
            <person name="Yang W.-C."/>
            <person name="Schijlen E."/>
            <person name="Repin R."/>
            <person name="Schilthuizen M."/>
            <person name="Schranz E."/>
            <person name="Heidstra R."/>
            <person name="Miyata K."/>
            <person name="Fedorova E."/>
            <person name="Kohlen W."/>
            <person name="Bisseling T."/>
            <person name="Smit S."/>
            <person name="Geurts R."/>
        </authorList>
    </citation>
    <scope>NUCLEOTIDE SEQUENCE [LARGE SCALE GENOMIC DNA]</scope>
    <source>
        <strain evidence="2">cv. WU1-14</strain>
    </source>
</reference>
<protein>
    <submittedName>
        <fullName evidence="1">Uncharacterized protein</fullName>
    </submittedName>
</protein>
<name>A0A2P5BUS1_PARAD</name>
<gene>
    <name evidence="1" type="ORF">PanWU01x14_209300</name>
</gene>
<proteinExistence type="predicted"/>
<dbReference type="AlphaFoldDB" id="A0A2P5BUS1"/>
<evidence type="ECO:0000313" key="2">
    <source>
        <dbReference type="Proteomes" id="UP000237105"/>
    </source>
</evidence>
<keyword evidence="2" id="KW-1185">Reference proteome</keyword>
<dbReference type="Proteomes" id="UP000237105">
    <property type="component" value="Unassembled WGS sequence"/>
</dbReference>
<accession>A0A2P5BUS1</accession>
<organism evidence="1 2">
    <name type="scientific">Parasponia andersonii</name>
    <name type="common">Sponia andersonii</name>
    <dbReference type="NCBI Taxonomy" id="3476"/>
    <lineage>
        <taxon>Eukaryota</taxon>
        <taxon>Viridiplantae</taxon>
        <taxon>Streptophyta</taxon>
        <taxon>Embryophyta</taxon>
        <taxon>Tracheophyta</taxon>
        <taxon>Spermatophyta</taxon>
        <taxon>Magnoliopsida</taxon>
        <taxon>eudicotyledons</taxon>
        <taxon>Gunneridae</taxon>
        <taxon>Pentapetalae</taxon>
        <taxon>rosids</taxon>
        <taxon>fabids</taxon>
        <taxon>Rosales</taxon>
        <taxon>Cannabaceae</taxon>
        <taxon>Parasponia</taxon>
    </lineage>
</organism>
<feature type="non-terminal residue" evidence="1">
    <location>
        <position position="58"/>
    </location>
</feature>
<sequence>MDAVDKPNRMILFLDGRWTLNERMSTQQKAKILGEKMTLNMVDYNGNIVLHSAAKAGQ</sequence>
<evidence type="ECO:0000313" key="1">
    <source>
        <dbReference type="EMBL" id="PON52532.1"/>
    </source>
</evidence>